<evidence type="ECO:0000313" key="10">
    <source>
        <dbReference type="Proteomes" id="UP000649289"/>
    </source>
</evidence>
<evidence type="ECO:0000256" key="3">
    <source>
        <dbReference type="ARBA" id="ARBA00022692"/>
    </source>
</evidence>
<keyword evidence="6" id="KW-0811">Translocation</keyword>
<dbReference type="Gene3D" id="1.20.5.3310">
    <property type="match status" value="1"/>
</dbReference>
<evidence type="ECO:0000256" key="6">
    <source>
        <dbReference type="ARBA" id="ARBA00023010"/>
    </source>
</evidence>
<protein>
    <submittedName>
        <fullName evidence="9">Twin-arginine translocase TatA/TatE family subunit</fullName>
    </submittedName>
</protein>
<accession>A0ABR8MFL6</accession>
<feature type="compositionally biased region" description="Acidic residues" evidence="8">
    <location>
        <begin position="83"/>
        <end position="108"/>
    </location>
</feature>
<name>A0ABR8MFL6_9ACTN</name>
<evidence type="ECO:0000256" key="7">
    <source>
        <dbReference type="ARBA" id="ARBA00023136"/>
    </source>
</evidence>
<comment type="caution">
    <text evidence="9">The sequence shown here is derived from an EMBL/GenBank/DDBJ whole genome shotgun (WGS) entry which is preliminary data.</text>
</comment>
<evidence type="ECO:0000256" key="8">
    <source>
        <dbReference type="SAM" id="MobiDB-lite"/>
    </source>
</evidence>
<reference evidence="9 10" key="1">
    <citation type="submission" date="2020-09" db="EMBL/GenBank/DDBJ databases">
        <title>novel species in genus Nocardioides.</title>
        <authorList>
            <person name="Zhang G."/>
        </authorList>
    </citation>
    <scope>NUCLEOTIDE SEQUENCE [LARGE SCALE GENOMIC DNA]</scope>
    <source>
        <strain evidence="9 10">19197</strain>
    </source>
</reference>
<organism evidence="9 10">
    <name type="scientific">Nocardioides hwasunensis</name>
    <dbReference type="NCBI Taxonomy" id="397258"/>
    <lineage>
        <taxon>Bacteria</taxon>
        <taxon>Bacillati</taxon>
        <taxon>Actinomycetota</taxon>
        <taxon>Actinomycetes</taxon>
        <taxon>Propionibacteriales</taxon>
        <taxon>Nocardioidaceae</taxon>
        <taxon>Nocardioides</taxon>
    </lineage>
</organism>
<dbReference type="Proteomes" id="UP000649289">
    <property type="component" value="Unassembled WGS sequence"/>
</dbReference>
<keyword evidence="7" id="KW-0472">Membrane</keyword>
<evidence type="ECO:0000256" key="5">
    <source>
        <dbReference type="ARBA" id="ARBA00022989"/>
    </source>
</evidence>
<keyword evidence="4" id="KW-0653">Protein transport</keyword>
<dbReference type="Pfam" id="PF02416">
    <property type="entry name" value="TatA_B_E"/>
    <property type="match status" value="1"/>
</dbReference>
<dbReference type="RefSeq" id="WP_191199168.1">
    <property type="nucleotide sequence ID" value="NZ_BAAAPA010000004.1"/>
</dbReference>
<sequence length="131" mass="14349">MFGIGLPELAVIAFFGVILMGPDKLPGLAKQLGQGIKAAKRMGDSVRDDLRTSLGDDYADLELRDLNPREMVRRQVMEVLAERDEDESDSDDEDDDTYNTDDEDDADEPAGATDALPAGAVHPLRDERKTA</sequence>
<dbReference type="PANTHER" id="PTHR33162:SF1">
    <property type="entry name" value="SEC-INDEPENDENT PROTEIN TRANSLOCASE PROTEIN TATA, CHLOROPLASTIC"/>
    <property type="match status" value="1"/>
</dbReference>
<comment type="subcellular location">
    <subcellularLocation>
        <location evidence="1">Membrane</location>
        <topology evidence="1">Single-pass membrane protein</topology>
    </subcellularLocation>
</comment>
<evidence type="ECO:0000313" key="9">
    <source>
        <dbReference type="EMBL" id="MBD3914876.1"/>
    </source>
</evidence>
<dbReference type="PANTHER" id="PTHR33162">
    <property type="entry name" value="SEC-INDEPENDENT PROTEIN TRANSLOCASE PROTEIN TATA, CHLOROPLASTIC"/>
    <property type="match status" value="1"/>
</dbReference>
<evidence type="ECO:0000256" key="2">
    <source>
        <dbReference type="ARBA" id="ARBA00022448"/>
    </source>
</evidence>
<gene>
    <name evidence="9" type="ORF">IEZ25_09640</name>
</gene>
<proteinExistence type="predicted"/>
<dbReference type="PRINTS" id="PR01506">
    <property type="entry name" value="TATBPROTEIN"/>
</dbReference>
<keyword evidence="10" id="KW-1185">Reference proteome</keyword>
<evidence type="ECO:0000256" key="4">
    <source>
        <dbReference type="ARBA" id="ARBA00022927"/>
    </source>
</evidence>
<dbReference type="InterPro" id="IPR003369">
    <property type="entry name" value="TatA/B/E"/>
</dbReference>
<keyword evidence="2" id="KW-0813">Transport</keyword>
<evidence type="ECO:0000256" key="1">
    <source>
        <dbReference type="ARBA" id="ARBA00004167"/>
    </source>
</evidence>
<keyword evidence="5" id="KW-1133">Transmembrane helix</keyword>
<keyword evidence="3" id="KW-0812">Transmembrane</keyword>
<dbReference type="EMBL" id="JACXYY010000003">
    <property type="protein sequence ID" value="MBD3914876.1"/>
    <property type="molecule type" value="Genomic_DNA"/>
</dbReference>
<feature type="region of interest" description="Disordered" evidence="8">
    <location>
        <begin position="78"/>
        <end position="131"/>
    </location>
</feature>